<feature type="domain" description="Competence protein CoiA nuclease-like" evidence="2">
    <location>
        <begin position="110"/>
        <end position="190"/>
    </location>
</feature>
<evidence type="ECO:0000256" key="1">
    <source>
        <dbReference type="SAM" id="MobiDB-lite"/>
    </source>
</evidence>
<dbReference type="Pfam" id="PF06054">
    <property type="entry name" value="CoiA_nuc"/>
    <property type="match status" value="1"/>
</dbReference>
<keyword evidence="4" id="KW-1185">Reference proteome</keyword>
<gene>
    <name evidence="3" type="ORF">J2S41_002784</name>
</gene>
<sequence length="513" mass="57330">MSAVSSPRTTWDIDPRQFSDGVFYLPAGIEIQPRESDWGHPDRTGLREQVADDRPHGASGQKLLCLLCMRVNAEQGRPPAPVWMTFVNGRYGPTFRHENCRSPHAEHMPESDIHKALKEREARTWEMAGATAVTVETWRPRARRRPDVLAVGTRLTVAGEIQHTTLPAKDVVRRQKALAGAGNRVVWTTDRDSADVDFLRMVPHLAVPALDDHRLYRQHRSPQLKVISGWTLFEEQRCGWTDVWSGTTRCPVTKRLATCGRRHLYPTFNPHAYRPDPNARFPCVAAPHLDHLLEGILNDTWRPYPVRPRRITWIPAEDYDKVVTERGGDVGTAERPPPVATSNRSTARVCEPSTGTRPADAHGGRPELPRPSDLADIRTPAGPDHAVQPVISGFRTASVRLEVAIANMHVFVEEVRDRALLEAETRARAYGRPGMYPVAVGRPMRDPSIDQDGLFGWTLVVNGHSQTILMPGDGLGQLRRMNDSPPCVIVNGDPWWWDIAATAAVPLSSQWPS</sequence>
<accession>A0AAE3YQM8</accession>
<dbReference type="InterPro" id="IPR010330">
    <property type="entry name" value="CoiA_nuc"/>
</dbReference>
<evidence type="ECO:0000313" key="3">
    <source>
        <dbReference type="EMBL" id="MDR7276006.1"/>
    </source>
</evidence>
<name>A0AAE3YQM8_9ACTN</name>
<feature type="compositionally biased region" description="Basic and acidic residues" evidence="1">
    <location>
        <begin position="359"/>
        <end position="372"/>
    </location>
</feature>
<protein>
    <recommendedName>
        <fullName evidence="2">Competence protein CoiA nuclease-like domain-containing protein</fullName>
    </recommendedName>
</protein>
<proteinExistence type="predicted"/>
<dbReference type="RefSeq" id="WP_310367715.1">
    <property type="nucleotide sequence ID" value="NZ_JAVDYB010000001.1"/>
</dbReference>
<dbReference type="EMBL" id="JAVDYB010000001">
    <property type="protein sequence ID" value="MDR7276006.1"/>
    <property type="molecule type" value="Genomic_DNA"/>
</dbReference>
<comment type="caution">
    <text evidence="3">The sequence shown here is derived from an EMBL/GenBank/DDBJ whole genome shotgun (WGS) entry which is preliminary data.</text>
</comment>
<dbReference type="AlphaFoldDB" id="A0AAE3YQM8"/>
<dbReference type="Proteomes" id="UP001183643">
    <property type="component" value="Unassembled WGS sequence"/>
</dbReference>
<evidence type="ECO:0000313" key="4">
    <source>
        <dbReference type="Proteomes" id="UP001183643"/>
    </source>
</evidence>
<feature type="region of interest" description="Disordered" evidence="1">
    <location>
        <begin position="326"/>
        <end position="372"/>
    </location>
</feature>
<organism evidence="3 4">
    <name type="scientific">Catenuloplanes atrovinosus</name>
    <dbReference type="NCBI Taxonomy" id="137266"/>
    <lineage>
        <taxon>Bacteria</taxon>
        <taxon>Bacillati</taxon>
        <taxon>Actinomycetota</taxon>
        <taxon>Actinomycetes</taxon>
        <taxon>Micromonosporales</taxon>
        <taxon>Micromonosporaceae</taxon>
        <taxon>Catenuloplanes</taxon>
    </lineage>
</organism>
<evidence type="ECO:0000259" key="2">
    <source>
        <dbReference type="Pfam" id="PF06054"/>
    </source>
</evidence>
<reference evidence="3" key="1">
    <citation type="submission" date="2023-07" db="EMBL/GenBank/DDBJ databases">
        <title>Sequencing the genomes of 1000 actinobacteria strains.</title>
        <authorList>
            <person name="Klenk H.-P."/>
        </authorList>
    </citation>
    <scope>NUCLEOTIDE SEQUENCE</scope>
    <source>
        <strain evidence="3">DSM 44707</strain>
    </source>
</reference>